<proteinExistence type="predicted"/>
<evidence type="ECO:0000313" key="3">
    <source>
        <dbReference type="Proteomes" id="UP000000561"/>
    </source>
</evidence>
<name>A0A0D1C627_MYCMD</name>
<dbReference type="GeneID" id="23563629"/>
<dbReference type="OrthoDB" id="2553635at2759"/>
<dbReference type="AlphaFoldDB" id="A0A0D1C627"/>
<protein>
    <submittedName>
        <fullName evidence="2">Uncharacterized protein</fullName>
    </submittedName>
</protein>
<dbReference type="RefSeq" id="XP_011389419.1">
    <property type="nucleotide sequence ID" value="XM_011391117.1"/>
</dbReference>
<accession>A0A0D1C627</accession>
<feature type="chain" id="PRO_5002239484" evidence="1">
    <location>
        <begin position="21"/>
        <end position="286"/>
    </location>
</feature>
<dbReference type="EMBL" id="CM003146">
    <property type="protein sequence ID" value="KIS69067.1"/>
    <property type="molecule type" value="Genomic_DNA"/>
</dbReference>
<organism evidence="2 3">
    <name type="scientific">Mycosarcoma maydis</name>
    <name type="common">Corn smut fungus</name>
    <name type="synonym">Ustilago maydis</name>
    <dbReference type="NCBI Taxonomy" id="5270"/>
    <lineage>
        <taxon>Eukaryota</taxon>
        <taxon>Fungi</taxon>
        <taxon>Dikarya</taxon>
        <taxon>Basidiomycota</taxon>
        <taxon>Ustilaginomycotina</taxon>
        <taxon>Ustilaginomycetes</taxon>
        <taxon>Ustilaginales</taxon>
        <taxon>Ustilaginaceae</taxon>
        <taxon>Mycosarcoma</taxon>
    </lineage>
</organism>
<dbReference type="VEuPathDB" id="FungiDB:UMAG_03046"/>
<dbReference type="Proteomes" id="UP000000561">
    <property type="component" value="Chromosome 7"/>
</dbReference>
<keyword evidence="1" id="KW-0732">Signal</keyword>
<sequence>MYNLFSLFALCLAVAATVHASSQCDSGLSKRAPESPRVEHEGAFPVAVKTLNLAAFFDCVNAAGYTADRVKYIVQAQALFVLVDLDDMHEKARKSFQDCNHVLSDETNVLDYITFHGDVSMGGRTIASASEDETIVKSNIAEDQTDDALTATVDQVQSLEPLVARYSRDLRKRVANDIEISFYGRGSQNSCFGPANACINQCGGSGSVKTKALITNLHWTRSWSHHFCVDKGRDDFGTAVAVSRRNRWYYMYAPTGKFFYSGGMSRDYMGVGWGDGRAGLACGFWR</sequence>
<evidence type="ECO:0000256" key="1">
    <source>
        <dbReference type="SAM" id="SignalP"/>
    </source>
</evidence>
<keyword evidence="3" id="KW-1185">Reference proteome</keyword>
<reference evidence="2 3" key="1">
    <citation type="journal article" date="2006" name="Nature">
        <title>Insights from the genome of the biotrophic fungal plant pathogen Ustilago maydis.</title>
        <authorList>
            <person name="Kamper J."/>
            <person name="Kahmann R."/>
            <person name="Bolker M."/>
            <person name="Ma L.J."/>
            <person name="Brefort T."/>
            <person name="Saville B.J."/>
            <person name="Banuett F."/>
            <person name="Kronstad J.W."/>
            <person name="Gold S.E."/>
            <person name="Muller O."/>
            <person name="Perlin M.H."/>
            <person name="Wosten H.A."/>
            <person name="de Vries R."/>
            <person name="Ruiz-Herrera J."/>
            <person name="Reynaga-Pena C.G."/>
            <person name="Snetselaar K."/>
            <person name="McCann M."/>
            <person name="Perez-Martin J."/>
            <person name="Feldbrugge M."/>
            <person name="Basse C.W."/>
            <person name="Steinberg G."/>
            <person name="Ibeas J.I."/>
            <person name="Holloman W."/>
            <person name="Guzman P."/>
            <person name="Farman M."/>
            <person name="Stajich J.E."/>
            <person name="Sentandreu R."/>
            <person name="Gonzalez-Prieto J.M."/>
            <person name="Kennell J.C."/>
            <person name="Molina L."/>
            <person name="Schirawski J."/>
            <person name="Mendoza-Mendoza A."/>
            <person name="Greilinger D."/>
            <person name="Munch K."/>
            <person name="Rossel N."/>
            <person name="Scherer M."/>
            <person name="Vranes M."/>
            <person name="Ladendorf O."/>
            <person name="Vincon V."/>
            <person name="Fuchs U."/>
            <person name="Sandrock B."/>
            <person name="Meng S."/>
            <person name="Ho E.C."/>
            <person name="Cahill M.J."/>
            <person name="Boyce K.J."/>
            <person name="Klose J."/>
            <person name="Klosterman S.J."/>
            <person name="Deelstra H.J."/>
            <person name="Ortiz-Castellanos L."/>
            <person name="Li W."/>
            <person name="Sanchez-Alonso P."/>
            <person name="Schreier P.H."/>
            <person name="Hauser-Hahn I."/>
            <person name="Vaupel M."/>
            <person name="Koopmann E."/>
            <person name="Friedrich G."/>
            <person name="Voss H."/>
            <person name="Schluter T."/>
            <person name="Margolis J."/>
            <person name="Platt D."/>
            <person name="Swimmer C."/>
            <person name="Gnirke A."/>
            <person name="Chen F."/>
            <person name="Vysotskaia V."/>
            <person name="Mannhaupt G."/>
            <person name="Guldener U."/>
            <person name="Munsterkotter M."/>
            <person name="Haase D."/>
            <person name="Oesterheld M."/>
            <person name="Mewes H.W."/>
            <person name="Mauceli E.W."/>
            <person name="DeCaprio D."/>
            <person name="Wade C.M."/>
            <person name="Butler J."/>
            <person name="Young S."/>
            <person name="Jaffe D.B."/>
            <person name="Calvo S."/>
            <person name="Nusbaum C."/>
            <person name="Galagan J."/>
            <person name="Birren B.W."/>
        </authorList>
    </citation>
    <scope>NUCLEOTIDE SEQUENCE [LARGE SCALE GENOMIC DNA]</scope>
    <source>
        <strain evidence="3">DSM 14603 / FGSC 9021 / UM521</strain>
    </source>
</reference>
<gene>
    <name evidence="2" type="ORF">UMAG_03046</name>
</gene>
<feature type="signal peptide" evidence="1">
    <location>
        <begin position="1"/>
        <end position="20"/>
    </location>
</feature>
<dbReference type="KEGG" id="uma:UMAG_03046"/>
<dbReference type="InParanoid" id="A0A0D1C627"/>
<evidence type="ECO:0000313" key="2">
    <source>
        <dbReference type="EMBL" id="KIS69067.1"/>
    </source>
</evidence>